<accession>A0ABS0Q493</accession>
<keyword evidence="1" id="KW-0472">Membrane</keyword>
<dbReference type="RefSeq" id="WP_198074408.1">
    <property type="nucleotide sequence ID" value="NZ_JAEDAE010000001.1"/>
</dbReference>
<dbReference type="EMBL" id="JAEDAE010000001">
    <property type="protein sequence ID" value="MBH8557163.1"/>
    <property type="molecule type" value="Genomic_DNA"/>
</dbReference>
<organism evidence="2 3">
    <name type="scientific">Hymenobacter negativus</name>
    <dbReference type="NCBI Taxonomy" id="2795026"/>
    <lineage>
        <taxon>Bacteria</taxon>
        <taxon>Pseudomonadati</taxon>
        <taxon>Bacteroidota</taxon>
        <taxon>Cytophagia</taxon>
        <taxon>Cytophagales</taxon>
        <taxon>Hymenobacteraceae</taxon>
        <taxon>Hymenobacter</taxon>
    </lineage>
</organism>
<dbReference type="Proteomes" id="UP000625631">
    <property type="component" value="Unassembled WGS sequence"/>
</dbReference>
<evidence type="ECO:0008006" key="4">
    <source>
        <dbReference type="Google" id="ProtNLM"/>
    </source>
</evidence>
<gene>
    <name evidence="2" type="ORF">I7X13_03835</name>
</gene>
<keyword evidence="1" id="KW-0812">Transmembrane</keyword>
<comment type="caution">
    <text evidence="2">The sequence shown here is derived from an EMBL/GenBank/DDBJ whole genome shotgun (WGS) entry which is preliminary data.</text>
</comment>
<evidence type="ECO:0000313" key="3">
    <source>
        <dbReference type="Proteomes" id="UP000625631"/>
    </source>
</evidence>
<feature type="transmembrane region" description="Helical" evidence="1">
    <location>
        <begin position="12"/>
        <end position="29"/>
    </location>
</feature>
<keyword evidence="1" id="KW-1133">Transmembrane helix</keyword>
<protein>
    <recommendedName>
        <fullName evidence="4">Magnesium citrate secondary transporter</fullName>
    </recommendedName>
</protein>
<keyword evidence="3" id="KW-1185">Reference proteome</keyword>
<proteinExistence type="predicted"/>
<evidence type="ECO:0000256" key="1">
    <source>
        <dbReference type="SAM" id="Phobius"/>
    </source>
</evidence>
<feature type="transmembrane region" description="Helical" evidence="1">
    <location>
        <begin position="68"/>
        <end position="86"/>
    </location>
</feature>
<sequence length="122" mass="13983">MLQWPEFRRPLFLVAASGYGLHLFNRYVLHVPLPALVTSYFADVLAMPVMLTLALAAQRRLGNHSRKFIFPDTWLLASWFFVSVWFEGILPGYSRQAVADPLDVVAYALGTQAFRQWLNRPT</sequence>
<feature type="transmembrane region" description="Helical" evidence="1">
    <location>
        <begin position="35"/>
        <end position="56"/>
    </location>
</feature>
<evidence type="ECO:0000313" key="2">
    <source>
        <dbReference type="EMBL" id="MBH8557163.1"/>
    </source>
</evidence>
<reference evidence="2 3" key="1">
    <citation type="submission" date="2020-12" db="EMBL/GenBank/DDBJ databases">
        <title>Hymenobacter sp.</title>
        <authorList>
            <person name="Kim M.K."/>
        </authorList>
    </citation>
    <scope>NUCLEOTIDE SEQUENCE [LARGE SCALE GENOMIC DNA]</scope>
    <source>
        <strain evidence="2 3">BT442</strain>
    </source>
</reference>
<name>A0ABS0Q493_9BACT</name>